<reference evidence="4" key="1">
    <citation type="submission" date="2015-08" db="EMBL/GenBank/DDBJ databases">
        <title>Complete DNA Sequence of Pseudomonas syringae pv. actinidiae, the Causal Agent of Kiwifruit Canker Disease.</title>
        <authorList>
            <person name="Rikkerink E.H.A."/>
            <person name="Fineran P.C."/>
        </authorList>
    </citation>
    <scope>NUCLEOTIDE SEQUENCE</scope>
    <source>
        <strain evidence="4">SkMP5</strain>
    </source>
</reference>
<dbReference type="InterPro" id="IPR050595">
    <property type="entry name" value="Bact_response_regulator"/>
</dbReference>
<dbReference type="Pfam" id="PF00072">
    <property type="entry name" value="Response_reg"/>
    <property type="match status" value="1"/>
</dbReference>
<dbReference type="RefSeq" id="WP_062533917.1">
    <property type="nucleotide sequence ID" value="NZ_DF970131.1"/>
</dbReference>
<dbReference type="SMART" id="SM00448">
    <property type="entry name" value="REC"/>
    <property type="match status" value="1"/>
</dbReference>
<organism evidence="4">
    <name type="scientific">Mizugakiibacter sediminis</name>
    <dbReference type="NCBI Taxonomy" id="1475481"/>
    <lineage>
        <taxon>Bacteria</taxon>
        <taxon>Pseudomonadati</taxon>
        <taxon>Pseudomonadota</taxon>
        <taxon>Gammaproteobacteria</taxon>
        <taxon>Lysobacterales</taxon>
        <taxon>Rhodanobacteraceae</taxon>
        <taxon>Mizugakiibacter</taxon>
    </lineage>
</organism>
<dbReference type="InterPro" id="IPR011006">
    <property type="entry name" value="CheY-like_superfamily"/>
</dbReference>
<dbReference type="Gene3D" id="1.20.120.160">
    <property type="entry name" value="HPT domain"/>
    <property type="match status" value="1"/>
</dbReference>
<dbReference type="EMBL" id="DF970131">
    <property type="protein sequence ID" value="GAP64746.1"/>
    <property type="molecule type" value="Genomic_DNA"/>
</dbReference>
<feature type="modified residue" description="4-aspartylphosphate" evidence="2">
    <location>
        <position position="57"/>
    </location>
</feature>
<evidence type="ECO:0000256" key="1">
    <source>
        <dbReference type="ARBA" id="ARBA00022553"/>
    </source>
</evidence>
<accession>A0A0K8QJ83</accession>
<dbReference type="PROSITE" id="PS50110">
    <property type="entry name" value="RESPONSE_REGULATORY"/>
    <property type="match status" value="1"/>
</dbReference>
<dbReference type="PANTHER" id="PTHR44591:SF21">
    <property type="entry name" value="TWO-COMPONENT RESPONSE REGULATOR"/>
    <property type="match status" value="1"/>
</dbReference>
<dbReference type="SUPFAM" id="SSF52172">
    <property type="entry name" value="CheY-like"/>
    <property type="match status" value="1"/>
</dbReference>
<keyword evidence="1 2" id="KW-0597">Phosphoprotein</keyword>
<dbReference type="SUPFAM" id="SSF47226">
    <property type="entry name" value="Histidine-containing phosphotransfer domain, HPT domain"/>
    <property type="match status" value="1"/>
</dbReference>
<evidence type="ECO:0000259" key="3">
    <source>
        <dbReference type="PROSITE" id="PS50110"/>
    </source>
</evidence>
<evidence type="ECO:0000256" key="2">
    <source>
        <dbReference type="PROSITE-ProRule" id="PRU00169"/>
    </source>
</evidence>
<dbReference type="Proteomes" id="UP000253740">
    <property type="component" value="Unassembled WGS sequence"/>
</dbReference>
<dbReference type="InterPro" id="IPR036641">
    <property type="entry name" value="HPT_dom_sf"/>
</dbReference>
<keyword evidence="5" id="KW-1185">Reference proteome</keyword>
<protein>
    <submittedName>
        <fullName evidence="4">Two-component system response regulator protein</fullName>
    </submittedName>
</protein>
<evidence type="ECO:0000313" key="4">
    <source>
        <dbReference type="EMBL" id="GAP64746.1"/>
    </source>
</evidence>
<dbReference type="InterPro" id="IPR001789">
    <property type="entry name" value="Sig_transdc_resp-reg_receiver"/>
</dbReference>
<proteinExistence type="predicted"/>
<sequence>MSDAPTTRLLLAEDDPVSRRFLADALHGLGCAVDAHGDGEAALRAARDTRYALLILDLGLPVRHGAALLAALRADPRAASRDTPAVATSAELDAARRRELLTLGFAAALAKPLTIDALRGMLRDMLSAHVASPLLDDEGAAAASGDADTVRALRRLFAGELAALAGELDGGTLAGAALRDRLHRMRAGAGFCGATALDEAAAALAAALRDGDGNADAALQRFRAVLQATRDALSAMG</sequence>
<dbReference type="PANTHER" id="PTHR44591">
    <property type="entry name" value="STRESS RESPONSE REGULATOR PROTEIN 1"/>
    <property type="match status" value="1"/>
</dbReference>
<dbReference type="Gene3D" id="3.40.50.2300">
    <property type="match status" value="1"/>
</dbReference>
<dbReference type="STRING" id="1475481.GCA_000953855_00028"/>
<gene>
    <name evidence="4" type="ORF">MBSD_n0028</name>
</gene>
<name>A0A0K8QJ83_9GAMM</name>
<evidence type="ECO:0000313" key="5">
    <source>
        <dbReference type="Proteomes" id="UP000253740"/>
    </source>
</evidence>
<dbReference type="GO" id="GO:0000160">
    <property type="term" value="P:phosphorelay signal transduction system"/>
    <property type="evidence" value="ECO:0007669"/>
    <property type="project" value="InterPro"/>
</dbReference>
<dbReference type="AlphaFoldDB" id="A0A0K8QJ83"/>
<feature type="domain" description="Response regulatory" evidence="3">
    <location>
        <begin position="8"/>
        <end position="126"/>
    </location>
</feature>